<keyword evidence="2" id="KW-1185">Reference proteome</keyword>
<evidence type="ECO:0000313" key="1">
    <source>
        <dbReference type="EMBL" id="RHC66089.1"/>
    </source>
</evidence>
<organism evidence="1 2">
    <name type="scientific">Anaerobutyricum hallii</name>
    <dbReference type="NCBI Taxonomy" id="39488"/>
    <lineage>
        <taxon>Bacteria</taxon>
        <taxon>Bacillati</taxon>
        <taxon>Bacillota</taxon>
        <taxon>Clostridia</taxon>
        <taxon>Lachnospirales</taxon>
        <taxon>Lachnospiraceae</taxon>
        <taxon>Anaerobutyricum</taxon>
    </lineage>
</organism>
<proteinExistence type="predicted"/>
<dbReference type="Gene3D" id="1.20.5.2050">
    <property type="match status" value="1"/>
</dbReference>
<comment type="caution">
    <text evidence="1">The sequence shown here is derived from an EMBL/GenBank/DDBJ whole genome shotgun (WGS) entry which is preliminary data.</text>
</comment>
<evidence type="ECO:0000313" key="2">
    <source>
        <dbReference type="Proteomes" id="UP000284621"/>
    </source>
</evidence>
<sequence length="294" mass="33721">MYIAEYNIHNKQDWGDIMKVEVGTVVGNLTVDSDSGLRKNRYTVWKCKCICGKEILLDTRTIQRGTVLDCGCITKVKKNIHDISNQRFGRLIAVRPLEKRDQSGGVLWECKCDCGNVCYASGIQLRKGNIKSCGCLSHPTIKNWFGKRFGKLIVIKYVGKQKGVHYWKCKCDCGKETIVSQTNLQNGHTKSCGCLQTESGIKNLKLIEGTSISKLEATNKRLYKTNTSGFNGVYYAKKNRKWIAQISFKRKTYYLGEFDNKQEAIECRKEANRCLYDSFLEKYYSEAKNKRNYR</sequence>
<dbReference type="AlphaFoldDB" id="A0A414B6R5"/>
<name>A0A414B6R5_9FIRM</name>
<reference evidence="1 2" key="1">
    <citation type="submission" date="2018-08" db="EMBL/GenBank/DDBJ databases">
        <title>A genome reference for cultivated species of the human gut microbiota.</title>
        <authorList>
            <person name="Zou Y."/>
            <person name="Xue W."/>
            <person name="Luo G."/>
        </authorList>
    </citation>
    <scope>NUCLEOTIDE SEQUENCE [LARGE SCALE GENOMIC DNA]</scope>
    <source>
        <strain evidence="1 2">AM34-3LB</strain>
    </source>
</reference>
<gene>
    <name evidence="1" type="ORF">DW833_05395</name>
</gene>
<dbReference type="SUPFAM" id="SSF54171">
    <property type="entry name" value="DNA-binding domain"/>
    <property type="match status" value="1"/>
</dbReference>
<dbReference type="EMBL" id="QSID01000005">
    <property type="protein sequence ID" value="RHC66089.1"/>
    <property type="molecule type" value="Genomic_DNA"/>
</dbReference>
<dbReference type="GO" id="GO:0003677">
    <property type="term" value="F:DNA binding"/>
    <property type="evidence" value="ECO:0007669"/>
    <property type="project" value="InterPro"/>
</dbReference>
<dbReference type="RefSeq" id="WP_118380820.1">
    <property type="nucleotide sequence ID" value="NZ_CABJFJ010000005.1"/>
</dbReference>
<dbReference type="InterPro" id="IPR016177">
    <property type="entry name" value="DNA-bd_dom_sf"/>
</dbReference>
<dbReference type="Proteomes" id="UP000284621">
    <property type="component" value="Unassembled WGS sequence"/>
</dbReference>
<protein>
    <submittedName>
        <fullName evidence="1">Transcriptional regulator</fullName>
    </submittedName>
</protein>
<accession>A0A414B6R5</accession>